<comment type="caution">
    <text evidence="6">The sequence shown here is derived from an EMBL/GenBank/DDBJ whole genome shotgun (WGS) entry which is preliminary data.</text>
</comment>
<gene>
    <name evidence="6" type="primary">cbiC</name>
    <name evidence="6" type="ORF">MiAbW_01875</name>
</gene>
<protein>
    <submittedName>
        <fullName evidence="6">Cobalt-precorrin-8 methylmutase</fullName>
        <ecNumber evidence="6">5.4.99.60</ecNumber>
    </submittedName>
</protein>
<dbReference type="Pfam" id="PF02570">
    <property type="entry name" value="CbiC"/>
    <property type="match status" value="1"/>
</dbReference>
<evidence type="ECO:0000256" key="3">
    <source>
        <dbReference type="ARBA" id="ARBA00022573"/>
    </source>
</evidence>
<dbReference type="Gene3D" id="3.40.50.10230">
    <property type="entry name" value="Cobalamin biosynthesis CobH/CbiC, precorrin-8X methylmutase"/>
    <property type="match status" value="1"/>
</dbReference>
<comment type="similarity">
    <text evidence="2">Belongs to the CobH/CbiC family.</text>
</comment>
<dbReference type="Proteomes" id="UP000376575">
    <property type="component" value="Unassembled WGS sequence"/>
</dbReference>
<dbReference type="GO" id="GO:0016993">
    <property type="term" value="F:precorrin-8X methylmutase activity"/>
    <property type="evidence" value="ECO:0007669"/>
    <property type="project" value="InterPro"/>
</dbReference>
<accession>A0A5J4F7Q0</accession>
<comment type="pathway">
    <text evidence="1">Cofactor biosynthesis; adenosylcobalamin biosynthesis.</text>
</comment>
<evidence type="ECO:0000256" key="1">
    <source>
        <dbReference type="ARBA" id="ARBA00004953"/>
    </source>
</evidence>
<name>A0A5J4F7Q0_MICAE</name>
<proteinExistence type="inferred from homology"/>
<dbReference type="SUPFAM" id="SSF63965">
    <property type="entry name" value="Precorrin-8X methylmutase CbiC/CobH"/>
    <property type="match status" value="1"/>
</dbReference>
<dbReference type="PANTHER" id="PTHR43588">
    <property type="entry name" value="COBALT-PRECORRIN-8 METHYLMUTASE"/>
    <property type="match status" value="1"/>
</dbReference>
<organism evidence="6 7">
    <name type="scientific">Microcystis aeruginosa NIES-4325</name>
    <dbReference type="NCBI Taxonomy" id="2569534"/>
    <lineage>
        <taxon>Bacteria</taxon>
        <taxon>Bacillati</taxon>
        <taxon>Cyanobacteriota</taxon>
        <taxon>Cyanophyceae</taxon>
        <taxon>Oscillatoriophycideae</taxon>
        <taxon>Chroococcales</taxon>
        <taxon>Microcystaceae</taxon>
        <taxon>Microcystis</taxon>
    </lineage>
</organism>
<evidence type="ECO:0000259" key="5">
    <source>
        <dbReference type="Pfam" id="PF02570"/>
    </source>
</evidence>
<dbReference type="AlphaFoldDB" id="A0A5J4F7Q0"/>
<dbReference type="GO" id="GO:0009236">
    <property type="term" value="P:cobalamin biosynthetic process"/>
    <property type="evidence" value="ECO:0007669"/>
    <property type="project" value="UniProtKB-UniPathway"/>
</dbReference>
<evidence type="ECO:0000313" key="6">
    <source>
        <dbReference type="EMBL" id="GEA27312.1"/>
    </source>
</evidence>
<feature type="domain" description="Cobalamin biosynthesis precorrin-8X methylmutase CobH/CbiC" evidence="5">
    <location>
        <begin position="10"/>
        <end position="197"/>
    </location>
</feature>
<evidence type="ECO:0000256" key="2">
    <source>
        <dbReference type="ARBA" id="ARBA00009774"/>
    </source>
</evidence>
<dbReference type="NCBIfam" id="NF004619">
    <property type="entry name" value="PRK05953.1"/>
    <property type="match status" value="1"/>
</dbReference>
<dbReference type="UniPathway" id="UPA00148"/>
<evidence type="ECO:0000256" key="4">
    <source>
        <dbReference type="ARBA" id="ARBA00023235"/>
    </source>
</evidence>
<dbReference type="EMBL" id="BJKP01000014">
    <property type="protein sequence ID" value="GEA27312.1"/>
    <property type="molecule type" value="Genomic_DNA"/>
</dbReference>
<dbReference type="InterPro" id="IPR003722">
    <property type="entry name" value="Cbl_synth_CobH/CbiC"/>
</dbReference>
<dbReference type="PANTHER" id="PTHR43588:SF1">
    <property type="entry name" value="COBALT-PRECORRIN-8 METHYLMUTASE"/>
    <property type="match status" value="1"/>
</dbReference>
<keyword evidence="4 6" id="KW-0413">Isomerase</keyword>
<evidence type="ECO:0000313" key="7">
    <source>
        <dbReference type="Proteomes" id="UP000376575"/>
    </source>
</evidence>
<sequence length="210" mass="22767">MMEWNLNNAYSLAFIDREIGKPKVAAAEYEIERRVILATADFEYQSLLYFSEQALSLGAAALAARSTIVVDVPMLQVGILPNLQAKFANPIYCASETITRPQKGKTQADWGMQTLARRYPEAIFMIGQCTRALEGLVELIATGEIKPAFVIATPPELIATGDAVKQRLQDAKVPHITVKGCKGSVVVAAAIANGLLDLAWQAYGQNNGNV</sequence>
<dbReference type="InterPro" id="IPR036588">
    <property type="entry name" value="CobH/CbiC_sf"/>
</dbReference>
<dbReference type="GO" id="GO:0043778">
    <property type="term" value="F:cobalt-precorrin-8 methylmutase activity"/>
    <property type="evidence" value="ECO:0007669"/>
    <property type="project" value="UniProtKB-EC"/>
</dbReference>
<keyword evidence="3" id="KW-0169">Cobalamin biosynthesis</keyword>
<reference evidence="6 7" key="1">
    <citation type="journal article" date="2019" name="FEMS Microbiol. Lett.">
        <title>A novel salt-tolerant genotype illuminates the sucrose gene evolution in freshwater bloom-forming cyanobacterium Microcystis aeruginosa.</title>
        <authorList>
            <person name="Tanabe Y."/>
            <person name="Yamaguchi H."/>
            <person name="Sano T."/>
            <person name="Kawachi M."/>
        </authorList>
    </citation>
    <scope>NUCLEOTIDE SEQUENCE [LARGE SCALE GENOMIC DNA]</scope>
    <source>
        <strain evidence="6 7">NIES-4325</strain>
    </source>
</reference>
<dbReference type="EC" id="5.4.99.60" evidence="6"/>